<feature type="compositionally biased region" description="Acidic residues" evidence="1">
    <location>
        <begin position="1"/>
        <end position="17"/>
    </location>
</feature>
<organism evidence="3 4">
    <name type="scientific">Microbacterium murale</name>
    <dbReference type="NCBI Taxonomy" id="1081040"/>
    <lineage>
        <taxon>Bacteria</taxon>
        <taxon>Bacillati</taxon>
        <taxon>Actinomycetota</taxon>
        <taxon>Actinomycetes</taxon>
        <taxon>Micrococcales</taxon>
        <taxon>Microbacteriaceae</taxon>
        <taxon>Microbacterium</taxon>
    </lineage>
</organism>
<keyword evidence="2" id="KW-0812">Transmembrane</keyword>
<feature type="compositionally biased region" description="Low complexity" evidence="1">
    <location>
        <begin position="127"/>
        <end position="141"/>
    </location>
</feature>
<dbReference type="Proteomes" id="UP000629365">
    <property type="component" value="Unassembled WGS sequence"/>
</dbReference>
<feature type="region of interest" description="Disordered" evidence="1">
    <location>
        <begin position="1"/>
        <end position="42"/>
    </location>
</feature>
<keyword evidence="2" id="KW-1133">Transmembrane helix</keyword>
<sequence>MSGENTEEPQDPGEDATTDAPVSGGESAASAPPAAAPGVEPFAVPAPETVAIPDAEAAIEGFEVPPPPKFGAAAPAPSAEPVIPPAPSENADAATGEPALRKRNTWAPNDTWTSASAHKQEVVPPTAAQKAESRAAASRAATARDEASRNYVSPAAGGTEGTSYRGWTVTIFAVLAVLLIGAIVLIGFLVGNAPSASASSEGATVALSMASFFQSPA</sequence>
<feature type="compositionally biased region" description="Polar residues" evidence="1">
    <location>
        <begin position="106"/>
        <end position="117"/>
    </location>
</feature>
<feature type="compositionally biased region" description="Low complexity" evidence="1">
    <location>
        <begin position="20"/>
        <end position="42"/>
    </location>
</feature>
<comment type="caution">
    <text evidence="3">The sequence shown here is derived from an EMBL/GenBank/DDBJ whole genome shotgun (WGS) entry which is preliminary data.</text>
</comment>
<evidence type="ECO:0000256" key="2">
    <source>
        <dbReference type="SAM" id="Phobius"/>
    </source>
</evidence>
<keyword evidence="2" id="KW-0472">Membrane</keyword>
<evidence type="ECO:0000313" key="3">
    <source>
        <dbReference type="EMBL" id="GGD65404.1"/>
    </source>
</evidence>
<evidence type="ECO:0000256" key="1">
    <source>
        <dbReference type="SAM" id="MobiDB-lite"/>
    </source>
</evidence>
<name>A0ABQ1RBZ4_9MICO</name>
<reference evidence="4" key="1">
    <citation type="journal article" date="2019" name="Int. J. Syst. Evol. Microbiol.">
        <title>The Global Catalogue of Microorganisms (GCM) 10K type strain sequencing project: providing services to taxonomists for standard genome sequencing and annotation.</title>
        <authorList>
            <consortium name="The Broad Institute Genomics Platform"/>
            <consortium name="The Broad Institute Genome Sequencing Center for Infectious Disease"/>
            <person name="Wu L."/>
            <person name="Ma J."/>
        </authorList>
    </citation>
    <scope>NUCLEOTIDE SEQUENCE [LARGE SCALE GENOMIC DNA]</scope>
    <source>
        <strain evidence="4">CCM 7640</strain>
    </source>
</reference>
<evidence type="ECO:0000313" key="4">
    <source>
        <dbReference type="Proteomes" id="UP000629365"/>
    </source>
</evidence>
<gene>
    <name evidence="3" type="ORF">GCM10007269_05790</name>
</gene>
<accession>A0ABQ1RBZ4</accession>
<proteinExistence type="predicted"/>
<feature type="transmembrane region" description="Helical" evidence="2">
    <location>
        <begin position="167"/>
        <end position="190"/>
    </location>
</feature>
<keyword evidence="4" id="KW-1185">Reference proteome</keyword>
<dbReference type="EMBL" id="BMCM01000001">
    <property type="protein sequence ID" value="GGD65404.1"/>
    <property type="molecule type" value="Genomic_DNA"/>
</dbReference>
<protein>
    <submittedName>
        <fullName evidence="3">Uncharacterized protein</fullName>
    </submittedName>
</protein>
<feature type="region of interest" description="Disordered" evidence="1">
    <location>
        <begin position="57"/>
        <end position="157"/>
    </location>
</feature>
<feature type="compositionally biased region" description="Low complexity" evidence="1">
    <location>
        <begin position="70"/>
        <end position="81"/>
    </location>
</feature>